<evidence type="ECO:0000313" key="2">
    <source>
        <dbReference type="Proteomes" id="UP001499878"/>
    </source>
</evidence>
<sequence>MAAPAARTRPYLIGVRHHSPALAVAVPRLLDAVGAEVVRVELPADFQP</sequence>
<protein>
    <submittedName>
        <fullName evidence="1">Uncharacterized protein</fullName>
    </submittedName>
</protein>
<reference evidence="2" key="1">
    <citation type="journal article" date="2019" name="Int. J. Syst. Evol. Microbiol.">
        <title>The Global Catalogue of Microorganisms (GCM) 10K type strain sequencing project: providing services to taxonomists for standard genome sequencing and annotation.</title>
        <authorList>
            <consortium name="The Broad Institute Genomics Platform"/>
            <consortium name="The Broad Institute Genome Sequencing Center for Infectious Disease"/>
            <person name="Wu L."/>
            <person name="Ma J."/>
        </authorList>
    </citation>
    <scope>NUCLEOTIDE SEQUENCE [LARGE SCALE GENOMIC DNA]</scope>
    <source>
        <strain evidence="2">JCM 18306</strain>
    </source>
</reference>
<keyword evidence="2" id="KW-1185">Reference proteome</keyword>
<evidence type="ECO:0000313" key="1">
    <source>
        <dbReference type="EMBL" id="GAA5213588.1"/>
    </source>
</evidence>
<comment type="caution">
    <text evidence="1">The sequence shown here is derived from an EMBL/GenBank/DDBJ whole genome shotgun (WGS) entry which is preliminary data.</text>
</comment>
<accession>A0ABP9T8N9</accession>
<proteinExistence type="predicted"/>
<dbReference type="Proteomes" id="UP001499878">
    <property type="component" value="Unassembled WGS sequence"/>
</dbReference>
<gene>
    <name evidence="1" type="ORF">GCM10023323_55190</name>
</gene>
<dbReference type="EMBL" id="BAABJR010000015">
    <property type="protein sequence ID" value="GAA5213588.1"/>
    <property type="molecule type" value="Genomic_DNA"/>
</dbReference>
<organism evidence="1 2">
    <name type="scientific">Streptomyces thinghirensis</name>
    <dbReference type="NCBI Taxonomy" id="551547"/>
    <lineage>
        <taxon>Bacteria</taxon>
        <taxon>Bacillati</taxon>
        <taxon>Actinomycetota</taxon>
        <taxon>Actinomycetes</taxon>
        <taxon>Kitasatosporales</taxon>
        <taxon>Streptomycetaceae</taxon>
        <taxon>Streptomyces</taxon>
    </lineage>
</organism>
<name>A0ABP9T8N9_9ACTN</name>